<name>A0A3L8NXZ6_9ACTN</name>
<dbReference type="RefSeq" id="WP_121807068.1">
    <property type="nucleotide sequence ID" value="NZ_RDBE01000010.1"/>
</dbReference>
<feature type="transmembrane region" description="Helical" evidence="8">
    <location>
        <begin position="321"/>
        <end position="339"/>
    </location>
</feature>
<evidence type="ECO:0000256" key="5">
    <source>
        <dbReference type="ARBA" id="ARBA00022989"/>
    </source>
</evidence>
<dbReference type="InterPro" id="IPR050171">
    <property type="entry name" value="MFS_Transporters"/>
</dbReference>
<evidence type="ECO:0000313" key="10">
    <source>
        <dbReference type="EMBL" id="RLV47562.1"/>
    </source>
</evidence>
<evidence type="ECO:0000259" key="9">
    <source>
        <dbReference type="PROSITE" id="PS50850"/>
    </source>
</evidence>
<accession>A0A3L8NXZ6</accession>
<feature type="transmembrane region" description="Helical" evidence="8">
    <location>
        <begin position="24"/>
        <end position="46"/>
    </location>
</feature>
<dbReference type="GO" id="GO:0022857">
    <property type="term" value="F:transmembrane transporter activity"/>
    <property type="evidence" value="ECO:0007669"/>
    <property type="project" value="InterPro"/>
</dbReference>
<dbReference type="EMBL" id="RDBE01000010">
    <property type="protein sequence ID" value="RLV47562.1"/>
    <property type="molecule type" value="Genomic_DNA"/>
</dbReference>
<dbReference type="InterPro" id="IPR036259">
    <property type="entry name" value="MFS_trans_sf"/>
</dbReference>
<sequence length="445" mass="46942">MSSGPSTKTPLRAFWHDLPREGRLLLSIVVVEFIGTGLVLPFWVVYLHEVRGFSLATTGLLIGVQPLAGLIAAVPGGGLIDRIGARLVLVGSTTLVLVGEAVMAFASTAPLAALGFALSGCAFGVSFPASQTLVATIMPSHLRQRYYGLNFSLLNLGIGVGGIVGGAFVDVHRLWTFQTIYLVDAATFLAPLFVLLVPLRHVTGRAEHDEAETTKPSYREVARLPGMRTMVLLNFVASFVAYAQLNSGMPAFARDVAHVSTQGLGLAFAANTLVIVLLQLVVLQRIEGRRRTRVMVVMSAVWALSWVLMGASGLVPDTWGATVLIATCASVFALGETLLQPTMPAITNDLTTDRLRGRSNALASIAFQVPMVLAPPISGWLIGHHQQVPYVVGLVVGCGLVALLAVTRLEPLLSPTANGVGVRGPLDDPPPGTAADALRESAGQP</sequence>
<feature type="transmembrane region" description="Helical" evidence="8">
    <location>
        <begin position="87"/>
        <end position="106"/>
    </location>
</feature>
<feature type="transmembrane region" description="Helical" evidence="8">
    <location>
        <begin position="388"/>
        <end position="406"/>
    </location>
</feature>
<comment type="caution">
    <text evidence="10">The sequence shown here is derived from an EMBL/GenBank/DDBJ whole genome shotgun (WGS) entry which is preliminary data.</text>
</comment>
<keyword evidence="2" id="KW-0813">Transport</keyword>
<evidence type="ECO:0000256" key="3">
    <source>
        <dbReference type="ARBA" id="ARBA00022475"/>
    </source>
</evidence>
<dbReference type="PANTHER" id="PTHR23517">
    <property type="entry name" value="RESISTANCE PROTEIN MDTM, PUTATIVE-RELATED-RELATED"/>
    <property type="match status" value="1"/>
</dbReference>
<feature type="transmembrane region" description="Helical" evidence="8">
    <location>
        <begin position="225"/>
        <end position="243"/>
    </location>
</feature>
<evidence type="ECO:0000256" key="7">
    <source>
        <dbReference type="SAM" id="MobiDB-lite"/>
    </source>
</evidence>
<dbReference type="Pfam" id="PF07690">
    <property type="entry name" value="MFS_1"/>
    <property type="match status" value="1"/>
</dbReference>
<dbReference type="SUPFAM" id="SSF103473">
    <property type="entry name" value="MFS general substrate transporter"/>
    <property type="match status" value="1"/>
</dbReference>
<feature type="transmembrane region" description="Helical" evidence="8">
    <location>
        <begin position="146"/>
        <end position="169"/>
    </location>
</feature>
<proteinExistence type="predicted"/>
<feature type="transmembrane region" description="Helical" evidence="8">
    <location>
        <begin position="360"/>
        <end position="382"/>
    </location>
</feature>
<dbReference type="PANTHER" id="PTHR23517:SF2">
    <property type="entry name" value="MULTIDRUG RESISTANCE PROTEIN MDTH"/>
    <property type="match status" value="1"/>
</dbReference>
<feature type="transmembrane region" description="Helical" evidence="8">
    <location>
        <begin position="263"/>
        <end position="282"/>
    </location>
</feature>
<evidence type="ECO:0000256" key="2">
    <source>
        <dbReference type="ARBA" id="ARBA00022448"/>
    </source>
</evidence>
<feature type="domain" description="Major facilitator superfamily (MFS) profile" evidence="9">
    <location>
        <begin position="21"/>
        <end position="414"/>
    </location>
</feature>
<keyword evidence="4 8" id="KW-0812">Transmembrane</keyword>
<gene>
    <name evidence="10" type="ORF">D9V37_15420</name>
</gene>
<dbReference type="Proteomes" id="UP000281708">
    <property type="component" value="Unassembled WGS sequence"/>
</dbReference>
<evidence type="ECO:0000256" key="8">
    <source>
        <dbReference type="SAM" id="Phobius"/>
    </source>
</evidence>
<dbReference type="OrthoDB" id="5379144at2"/>
<comment type="subcellular location">
    <subcellularLocation>
        <location evidence="1">Cell membrane</location>
        <topology evidence="1">Multi-pass membrane protein</topology>
    </subcellularLocation>
</comment>
<evidence type="ECO:0000256" key="1">
    <source>
        <dbReference type="ARBA" id="ARBA00004651"/>
    </source>
</evidence>
<evidence type="ECO:0000256" key="4">
    <source>
        <dbReference type="ARBA" id="ARBA00022692"/>
    </source>
</evidence>
<feature type="region of interest" description="Disordered" evidence="7">
    <location>
        <begin position="418"/>
        <end position="445"/>
    </location>
</feature>
<feature type="transmembrane region" description="Helical" evidence="8">
    <location>
        <begin position="294"/>
        <end position="315"/>
    </location>
</feature>
<keyword evidence="3" id="KW-1003">Cell membrane</keyword>
<organism evidence="10 11">
    <name type="scientific">Nocardioides mangrovicus</name>
    <dbReference type="NCBI Taxonomy" id="2478913"/>
    <lineage>
        <taxon>Bacteria</taxon>
        <taxon>Bacillati</taxon>
        <taxon>Actinomycetota</taxon>
        <taxon>Actinomycetes</taxon>
        <taxon>Propionibacteriales</taxon>
        <taxon>Nocardioidaceae</taxon>
        <taxon>Nocardioides</taxon>
    </lineage>
</organism>
<keyword evidence="5 8" id="KW-1133">Transmembrane helix</keyword>
<feature type="transmembrane region" description="Helical" evidence="8">
    <location>
        <begin position="52"/>
        <end position="75"/>
    </location>
</feature>
<evidence type="ECO:0000256" key="6">
    <source>
        <dbReference type="ARBA" id="ARBA00023136"/>
    </source>
</evidence>
<protein>
    <submittedName>
        <fullName evidence="10">MFS transporter</fullName>
    </submittedName>
</protein>
<dbReference type="InterPro" id="IPR011701">
    <property type="entry name" value="MFS"/>
</dbReference>
<feature type="transmembrane region" description="Helical" evidence="8">
    <location>
        <begin position="112"/>
        <end position="134"/>
    </location>
</feature>
<dbReference type="GO" id="GO:0005886">
    <property type="term" value="C:plasma membrane"/>
    <property type="evidence" value="ECO:0007669"/>
    <property type="project" value="UniProtKB-SubCell"/>
</dbReference>
<keyword evidence="6 8" id="KW-0472">Membrane</keyword>
<dbReference type="Gene3D" id="1.20.1250.20">
    <property type="entry name" value="MFS general substrate transporter like domains"/>
    <property type="match status" value="1"/>
</dbReference>
<reference evidence="10 11" key="1">
    <citation type="submission" date="2018-10" db="EMBL/GenBank/DDBJ databases">
        <title>Marmoricola sp. 4Q3S-7 whole genome shotgun sequence.</title>
        <authorList>
            <person name="Li F."/>
        </authorList>
    </citation>
    <scope>NUCLEOTIDE SEQUENCE [LARGE SCALE GENOMIC DNA]</scope>
    <source>
        <strain evidence="10 11">4Q3S-7</strain>
    </source>
</reference>
<dbReference type="InterPro" id="IPR020846">
    <property type="entry name" value="MFS_dom"/>
</dbReference>
<dbReference type="AlphaFoldDB" id="A0A3L8NXZ6"/>
<evidence type="ECO:0000313" key="11">
    <source>
        <dbReference type="Proteomes" id="UP000281708"/>
    </source>
</evidence>
<feature type="transmembrane region" description="Helical" evidence="8">
    <location>
        <begin position="175"/>
        <end position="197"/>
    </location>
</feature>
<dbReference type="PROSITE" id="PS50850">
    <property type="entry name" value="MFS"/>
    <property type="match status" value="1"/>
</dbReference>
<keyword evidence="11" id="KW-1185">Reference proteome</keyword>